<evidence type="ECO:0008006" key="4">
    <source>
        <dbReference type="Google" id="ProtNLM"/>
    </source>
</evidence>
<keyword evidence="3" id="KW-1185">Reference proteome</keyword>
<keyword evidence="1" id="KW-0732">Signal</keyword>
<evidence type="ECO:0000313" key="3">
    <source>
        <dbReference type="Proteomes" id="UP000784294"/>
    </source>
</evidence>
<evidence type="ECO:0000256" key="1">
    <source>
        <dbReference type="SAM" id="SignalP"/>
    </source>
</evidence>
<dbReference type="AlphaFoldDB" id="A0A3S5AN13"/>
<accession>A0A3S5AN13</accession>
<comment type="caution">
    <text evidence="2">The sequence shown here is derived from an EMBL/GenBank/DDBJ whole genome shotgun (WGS) entry which is preliminary data.</text>
</comment>
<reference evidence="2" key="1">
    <citation type="submission" date="2018-11" db="EMBL/GenBank/DDBJ databases">
        <authorList>
            <consortium name="Pathogen Informatics"/>
        </authorList>
    </citation>
    <scope>NUCLEOTIDE SEQUENCE</scope>
</reference>
<feature type="chain" id="PRO_5018711147" description="Secreted protein" evidence="1">
    <location>
        <begin position="35"/>
        <end position="197"/>
    </location>
</feature>
<organism evidence="2 3">
    <name type="scientific">Protopolystoma xenopodis</name>
    <dbReference type="NCBI Taxonomy" id="117903"/>
    <lineage>
        <taxon>Eukaryota</taxon>
        <taxon>Metazoa</taxon>
        <taxon>Spiralia</taxon>
        <taxon>Lophotrochozoa</taxon>
        <taxon>Platyhelminthes</taxon>
        <taxon>Monogenea</taxon>
        <taxon>Polyopisthocotylea</taxon>
        <taxon>Polystomatidea</taxon>
        <taxon>Polystomatidae</taxon>
        <taxon>Protopolystoma</taxon>
    </lineage>
</organism>
<feature type="signal peptide" evidence="1">
    <location>
        <begin position="1"/>
        <end position="34"/>
    </location>
</feature>
<name>A0A3S5AN13_9PLAT</name>
<dbReference type="EMBL" id="CAAALY010267524">
    <property type="protein sequence ID" value="VEL41018.1"/>
    <property type="molecule type" value="Genomic_DNA"/>
</dbReference>
<protein>
    <recommendedName>
        <fullName evidence="4">Secreted protein</fullName>
    </recommendedName>
</protein>
<dbReference type="Proteomes" id="UP000784294">
    <property type="component" value="Unassembled WGS sequence"/>
</dbReference>
<evidence type="ECO:0000313" key="2">
    <source>
        <dbReference type="EMBL" id="VEL41018.1"/>
    </source>
</evidence>
<sequence>MRPRSRAPPPARLSVYRLLIPLAGLLVFAPSCRPVSPLHCVLVQRARGGDLIGRSTVGAPKASRVGGKGNFLFGCLYVCVCFFFTSNATDKGCQRPTQRQIGYRLSRRVCVCRGRERVRQFGCEVRASGGSGRVAAVPRRDWQQRRRRQSVCRSVSLSVGRSVGGAELTGRRDWLASRRGFGCSSGVASWRVGPDFA</sequence>
<proteinExistence type="predicted"/>
<gene>
    <name evidence="2" type="ORF">PXEA_LOCUS34458</name>
</gene>